<protein>
    <recommendedName>
        <fullName evidence="14">Bifunctional enzyme IspD/IspF</fullName>
    </recommendedName>
    <domain>
        <recommendedName>
            <fullName evidence="14">2-C-methyl-D-erythritol 4-phosphate cytidylyltransferase</fullName>
            <ecNumber evidence="14">2.7.7.60</ecNumber>
        </recommendedName>
        <alternativeName>
            <fullName evidence="14">4-diphosphocytidyl-2C-methyl-D-erythritol synthase</fullName>
        </alternativeName>
        <alternativeName>
            <fullName evidence="14">MEP cytidylyltransferase</fullName>
            <shortName evidence="14">MCT</shortName>
        </alternativeName>
    </domain>
    <domain>
        <recommendedName>
            <fullName evidence="14">2-C-methyl-D-erythritol 2,4-cyclodiphosphate synthase</fullName>
            <shortName evidence="14">MECDP-synthase</shortName>
            <shortName evidence="14">MECPP-synthase</shortName>
            <shortName evidence="14">MECPS</shortName>
            <ecNumber evidence="14">4.6.1.12</ecNumber>
        </recommendedName>
    </domain>
</protein>
<evidence type="ECO:0000256" key="9">
    <source>
        <dbReference type="ARBA" id="ARBA00022695"/>
    </source>
</evidence>
<feature type="site" description="Transition state stabilizer" evidence="14">
    <location>
        <position position="367"/>
    </location>
</feature>
<dbReference type="InterPro" id="IPR026596">
    <property type="entry name" value="IspD/F"/>
</dbReference>
<evidence type="ECO:0000256" key="7">
    <source>
        <dbReference type="ARBA" id="ARBA00009789"/>
    </source>
</evidence>
<keyword evidence="8 14" id="KW-0808">Transferase</keyword>
<feature type="binding site" evidence="14">
    <location>
        <begin position="290"/>
        <end position="292"/>
    </location>
    <ligand>
        <name>4-CDP-2-C-methyl-D-erythritol 2-phosphate</name>
        <dbReference type="ChEBI" id="CHEBI:57919"/>
    </ligand>
</feature>
<dbReference type="PANTHER" id="PTHR43181:SF1">
    <property type="entry name" value="2-C-METHYL-D-ERYTHRITOL 2,4-CYCLODIPHOSPHATE SYNTHASE, CHLOROPLASTIC"/>
    <property type="match status" value="1"/>
</dbReference>
<evidence type="ECO:0000256" key="3">
    <source>
        <dbReference type="ARBA" id="ARBA00001968"/>
    </source>
</evidence>
<dbReference type="PROSITE" id="PS01295">
    <property type="entry name" value="ISPD"/>
    <property type="match status" value="1"/>
</dbReference>
<comment type="similarity">
    <text evidence="14">In the C-terminal section; belongs to the IspF family.</text>
</comment>
<evidence type="ECO:0000256" key="10">
    <source>
        <dbReference type="ARBA" id="ARBA00022723"/>
    </source>
</evidence>
<dbReference type="Gene3D" id="3.90.550.10">
    <property type="entry name" value="Spore Coat Polysaccharide Biosynthesis Protein SpsA, Chain A"/>
    <property type="match status" value="1"/>
</dbReference>
<dbReference type="EMBL" id="CP003539">
    <property type="protein sequence ID" value="AFX99591.1"/>
    <property type="molecule type" value="Genomic_DNA"/>
</dbReference>
<name>K7ZDK0_9PROT</name>
<comment type="similarity">
    <text evidence="6">Belongs to the IspF family.</text>
</comment>
<feature type="binding site" evidence="14">
    <location>
        <begin position="268"/>
        <end position="269"/>
    </location>
    <ligand>
        <name>4-CDP-2-C-methyl-D-erythritol 2-phosphate</name>
        <dbReference type="ChEBI" id="CHEBI:57919"/>
    </ligand>
</feature>
<feature type="site" description="Transition state stabilizer" evidence="14">
    <location>
        <position position="22"/>
    </location>
</feature>
<dbReference type="InterPro" id="IPR020555">
    <property type="entry name" value="MECDP_synthase_CS"/>
</dbReference>
<feature type="site" description="Transition state stabilizer" evidence="14">
    <location>
        <position position="268"/>
    </location>
</feature>
<keyword evidence="9 14" id="KW-0548">Nucleotidyltransferase</keyword>
<evidence type="ECO:0000256" key="11">
    <source>
        <dbReference type="ARBA" id="ARBA00023229"/>
    </source>
</evidence>
<feature type="region of interest" description="2-C-methyl-D-erythritol 2,4-cyclodiphosphate synthase" evidence="14">
    <location>
        <begin position="231"/>
        <end position="396"/>
    </location>
</feature>
<dbReference type="InterPro" id="IPR003526">
    <property type="entry name" value="MECDP_synthase"/>
</dbReference>
<dbReference type="STRING" id="1193729.A1OE_1422"/>
<dbReference type="PATRIC" id="fig|1193729.4.peg.734"/>
<dbReference type="GO" id="GO:0046872">
    <property type="term" value="F:metal ion binding"/>
    <property type="evidence" value="ECO:0007669"/>
    <property type="project" value="UniProtKB-KW"/>
</dbReference>
<feature type="region of interest" description="2-C-methyl-D-erythritol 4-phosphate cytidylyltransferase" evidence="14">
    <location>
        <begin position="1"/>
        <end position="230"/>
    </location>
</feature>
<evidence type="ECO:0000256" key="14">
    <source>
        <dbReference type="HAMAP-Rule" id="MF_01520"/>
    </source>
</evidence>
<dbReference type="InterPro" id="IPR036571">
    <property type="entry name" value="MECDP_synthase_sf"/>
</dbReference>
<dbReference type="SUPFAM" id="SSF69765">
    <property type="entry name" value="IpsF-like"/>
    <property type="match status" value="1"/>
</dbReference>
<feature type="binding site" evidence="14">
    <location>
        <position position="239"/>
    </location>
    <ligand>
        <name>a divalent metal cation</name>
        <dbReference type="ChEBI" id="CHEBI:60240"/>
    </ligand>
</feature>
<evidence type="ECO:0000313" key="17">
    <source>
        <dbReference type="Proteomes" id="UP000010077"/>
    </source>
</evidence>
<dbReference type="eggNOG" id="COG1211">
    <property type="taxonomic scope" value="Bacteria"/>
</dbReference>
<dbReference type="GO" id="GO:0050518">
    <property type="term" value="F:2-C-methyl-D-erythritol 4-phosphate cytidylyltransferase activity"/>
    <property type="evidence" value="ECO:0007669"/>
    <property type="project" value="UniProtKB-UniRule"/>
</dbReference>
<dbReference type="FunFam" id="3.90.550.10:FF:000003">
    <property type="entry name" value="2-C-methyl-D-erythritol 4-phosphate cytidylyltransferase"/>
    <property type="match status" value="1"/>
</dbReference>
<comment type="caution">
    <text evidence="14">Lacks conserved residue(s) required for the propagation of feature annotation.</text>
</comment>
<dbReference type="PANTHER" id="PTHR43181">
    <property type="entry name" value="2-C-METHYL-D-ERYTHRITOL 2,4-CYCLODIPHOSPHATE SYNTHASE, CHLOROPLASTIC"/>
    <property type="match status" value="1"/>
</dbReference>
<dbReference type="UniPathway" id="UPA00056">
    <property type="reaction ID" value="UER00093"/>
</dbReference>
<comment type="pathway">
    <text evidence="4 14">Isoprenoid biosynthesis; isopentenyl diphosphate biosynthesis via DXP pathway; isopentenyl diphosphate from 1-deoxy-D-xylulose 5-phosphate: step 4/6.</text>
</comment>
<dbReference type="NCBIfam" id="TIGR00151">
    <property type="entry name" value="ispF"/>
    <property type="match status" value="1"/>
</dbReference>
<organism evidence="16 17">
    <name type="scientific">Candidatus Endolissoclinum faulkneri L2</name>
    <dbReference type="NCBI Taxonomy" id="1193729"/>
    <lineage>
        <taxon>Bacteria</taxon>
        <taxon>Pseudomonadati</taxon>
        <taxon>Pseudomonadota</taxon>
        <taxon>Alphaproteobacteria</taxon>
        <taxon>Rhodospirillales</taxon>
        <taxon>Rhodospirillaceae</taxon>
        <taxon>Candidatus Endolissoclinum</taxon>
    </lineage>
</organism>
<feature type="site" description="Transition state stabilizer" evidence="14">
    <location>
        <position position="15"/>
    </location>
</feature>
<feature type="binding site" evidence="14">
    <location>
        <begin position="237"/>
        <end position="239"/>
    </location>
    <ligand>
        <name>4-CDP-2-C-methyl-D-erythritol 2-phosphate</name>
        <dbReference type="ChEBI" id="CHEBI:57919"/>
    </ligand>
</feature>
<dbReference type="Pfam" id="PF02542">
    <property type="entry name" value="YgbB"/>
    <property type="match status" value="1"/>
</dbReference>
<evidence type="ECO:0000256" key="12">
    <source>
        <dbReference type="ARBA" id="ARBA00023239"/>
    </source>
</evidence>
<dbReference type="HAMAP" id="MF_01520">
    <property type="entry name" value="IspDF"/>
    <property type="match status" value="1"/>
</dbReference>
<evidence type="ECO:0000256" key="6">
    <source>
        <dbReference type="ARBA" id="ARBA00008480"/>
    </source>
</evidence>
<dbReference type="RefSeq" id="WP_015089089.1">
    <property type="nucleotide sequence ID" value="NC_019566.1"/>
</dbReference>
<feature type="site" description="Positions MEP for the nucleophilic attack" evidence="14">
    <location>
        <position position="210"/>
    </location>
</feature>
<dbReference type="SUPFAM" id="SSF53448">
    <property type="entry name" value="Nucleotide-diphospho-sugar transferases"/>
    <property type="match status" value="1"/>
</dbReference>
<feature type="domain" description="2-C-methyl-D-erythritol 2,4-cyclodiphosphate synthase" evidence="15">
    <location>
        <begin position="231"/>
        <end position="388"/>
    </location>
</feature>
<evidence type="ECO:0000256" key="8">
    <source>
        <dbReference type="ARBA" id="ARBA00022679"/>
    </source>
</evidence>
<dbReference type="KEGG" id="thal:A1OE_1422"/>
<evidence type="ECO:0000256" key="13">
    <source>
        <dbReference type="ARBA" id="ARBA00023268"/>
    </source>
</evidence>
<evidence type="ECO:0000256" key="5">
    <source>
        <dbReference type="ARBA" id="ARBA00004787"/>
    </source>
</evidence>
<evidence type="ECO:0000313" key="16">
    <source>
        <dbReference type="EMBL" id="AFX99591.1"/>
    </source>
</evidence>
<keyword evidence="12 14" id="KW-0456">Lyase</keyword>
<dbReference type="GO" id="GO:0016114">
    <property type="term" value="P:terpenoid biosynthetic process"/>
    <property type="evidence" value="ECO:0007669"/>
    <property type="project" value="InterPro"/>
</dbReference>
<dbReference type="EC" id="4.6.1.12" evidence="14"/>
<feature type="binding site" evidence="14">
    <location>
        <position position="276"/>
    </location>
    <ligand>
        <name>a divalent metal cation</name>
        <dbReference type="ChEBI" id="CHEBI:60240"/>
    </ligand>
</feature>
<evidence type="ECO:0000256" key="4">
    <source>
        <dbReference type="ARBA" id="ARBA00004709"/>
    </source>
</evidence>
<comment type="catalytic activity">
    <reaction evidence="2 14">
        <text>2-C-methyl-D-erythritol 4-phosphate + CTP + H(+) = 4-CDP-2-C-methyl-D-erythritol + diphosphate</text>
        <dbReference type="Rhea" id="RHEA:13429"/>
        <dbReference type="ChEBI" id="CHEBI:15378"/>
        <dbReference type="ChEBI" id="CHEBI:33019"/>
        <dbReference type="ChEBI" id="CHEBI:37563"/>
        <dbReference type="ChEBI" id="CHEBI:57823"/>
        <dbReference type="ChEBI" id="CHEBI:58262"/>
        <dbReference type="EC" id="2.7.7.60"/>
    </reaction>
</comment>
<dbReference type="InterPro" id="IPR001228">
    <property type="entry name" value="IspD"/>
</dbReference>
<dbReference type="EC" id="2.7.7.60" evidence="14"/>
<dbReference type="Pfam" id="PF01128">
    <property type="entry name" value="IspD"/>
    <property type="match status" value="1"/>
</dbReference>
<evidence type="ECO:0000259" key="15">
    <source>
        <dbReference type="Pfam" id="PF02542"/>
    </source>
</evidence>
<dbReference type="AlphaFoldDB" id="K7ZDK0"/>
<comment type="similarity">
    <text evidence="7">Belongs to the IspD/TarI cytidylyltransferase family. IspD subfamily.</text>
</comment>
<feature type="binding site" evidence="14">
    <location>
        <position position="373"/>
    </location>
    <ligand>
        <name>4-CDP-2-C-methyl-D-erythritol 2-phosphate</name>
        <dbReference type="ChEBI" id="CHEBI:57919"/>
    </ligand>
</feature>
<dbReference type="Proteomes" id="UP000010077">
    <property type="component" value="Chromosome"/>
</dbReference>
<evidence type="ECO:0000256" key="2">
    <source>
        <dbReference type="ARBA" id="ARBA00001282"/>
    </source>
</evidence>
<proteinExistence type="inferred from homology"/>
<dbReference type="HOGENOM" id="CLU_042800_2_3_5"/>
<dbReference type="GO" id="GO:0019288">
    <property type="term" value="P:isopentenyl diphosphate biosynthetic process, methylerythritol 4-phosphate pathway"/>
    <property type="evidence" value="ECO:0007669"/>
    <property type="project" value="UniProtKB-UniRule"/>
</dbReference>
<gene>
    <name evidence="16" type="primary">ispD</name>
    <name evidence="14" type="synonym">ispDF</name>
    <name evidence="16" type="ORF">A1OE_1422</name>
</gene>
<comment type="cofactor">
    <cofactor evidence="3 14">
        <name>a divalent metal cation</name>
        <dbReference type="ChEBI" id="CHEBI:60240"/>
    </cofactor>
</comment>
<keyword evidence="10 14" id="KW-0479">Metal-binding</keyword>
<keyword evidence="13 14" id="KW-0511">Multifunctional enzyme</keyword>
<dbReference type="GO" id="GO:0008685">
    <property type="term" value="F:2-C-methyl-D-erythritol 2,4-cyclodiphosphate synthase activity"/>
    <property type="evidence" value="ECO:0007669"/>
    <property type="project" value="UniProtKB-UniRule"/>
</dbReference>
<keyword evidence="11 14" id="KW-0414">Isoprene biosynthesis</keyword>
<dbReference type="OrthoDB" id="9804336at2"/>
<dbReference type="HAMAP" id="MF_00107">
    <property type="entry name" value="IspF"/>
    <property type="match status" value="1"/>
</dbReference>
<dbReference type="InterPro" id="IPR034683">
    <property type="entry name" value="IspD/TarI"/>
</dbReference>
<dbReference type="Gene3D" id="3.30.1330.50">
    <property type="entry name" value="2-C-methyl-D-erythritol 2,4-cyclodiphosphate synthase"/>
    <property type="match status" value="1"/>
</dbReference>
<comment type="catalytic activity">
    <reaction evidence="1 14">
        <text>4-CDP-2-C-methyl-D-erythritol 2-phosphate = 2-C-methyl-D-erythritol 2,4-cyclic diphosphate + CMP</text>
        <dbReference type="Rhea" id="RHEA:23864"/>
        <dbReference type="ChEBI" id="CHEBI:57919"/>
        <dbReference type="ChEBI" id="CHEBI:58483"/>
        <dbReference type="ChEBI" id="CHEBI:60377"/>
        <dbReference type="EC" id="4.6.1.12"/>
    </reaction>
</comment>
<dbReference type="eggNOG" id="COG0245">
    <property type="taxonomic scope" value="Bacteria"/>
</dbReference>
<reference evidence="16 17" key="1">
    <citation type="journal article" date="2012" name="Proc. Natl. Acad. Sci. U.S.A.">
        <title>Genome streamlining and chemical defense in a coral reef symbiosis.</title>
        <authorList>
            <person name="Kwan J.C."/>
            <person name="Donia M.S."/>
            <person name="Han A.W."/>
            <person name="Hirose E."/>
            <person name="Haygood M.G."/>
            <person name="Schmidt E.W."/>
        </authorList>
    </citation>
    <scope>NUCLEOTIDE SEQUENCE [LARGE SCALE GENOMIC DNA]</scope>
    <source>
        <strain evidence="16 17">L2</strain>
    </source>
</reference>
<feature type="site" description="Positions MEP for the nucleophilic attack" evidence="14">
    <location>
        <position position="154"/>
    </location>
</feature>
<evidence type="ECO:0000256" key="1">
    <source>
        <dbReference type="ARBA" id="ARBA00000200"/>
    </source>
</evidence>
<keyword evidence="17" id="KW-1185">Reference proteome</keyword>
<dbReference type="InterPro" id="IPR018294">
    <property type="entry name" value="ISPD_synthase_CS"/>
</dbReference>
<sequence length="396" mass="43181">MITTVLILAAGKGMRIGSDLPKQYRLLGGIPVLRRAILTFRKHPRIDYVRVIIAEEHRTLYEVVVDGLDLSPPVIGAAKRQSSVLNGLESLALKDKPDLVLIHDAARPLVPTIVIDRVLDALEMSTAALPVISVVDTLKRQVETKCISMNYPSHNEWWRAQTPQGMRFDNLLKAHRLARDKNISASDDATLMEWAGETVILVKGSEDSMKITMAEDFALAERLLAGAVETRVGIGFDVHRLVDNLKCDSKGLLLGGIVVPHNQVLFGHSDADVVLHAITDALLGALGLGDIGVYFPNSDPQWDGAASNQFLLHACNQLRKAGGEIRHLDLIVICDFPKINPHREAMRDCIAKICSIPIIRVSVKATTTERLDFFGCANGIAVQAAATIAIPATMVP</sequence>
<comment type="similarity">
    <text evidence="14">In the N-terminal section; belongs to the IspD/TarI cytidylyltransferase family. IspD subfamily.</text>
</comment>
<dbReference type="CDD" id="cd02516">
    <property type="entry name" value="CDP-ME_synthetase"/>
    <property type="match status" value="1"/>
</dbReference>
<dbReference type="PROSITE" id="PS01350">
    <property type="entry name" value="ISPF"/>
    <property type="match status" value="1"/>
</dbReference>
<dbReference type="HAMAP" id="MF_00108">
    <property type="entry name" value="IspD"/>
    <property type="match status" value="1"/>
</dbReference>
<dbReference type="CDD" id="cd00554">
    <property type="entry name" value="MECDP_synthase"/>
    <property type="match status" value="1"/>
</dbReference>
<comment type="function">
    <text evidence="14">Bifunctional enzyme that catalyzes the formation of 4-diphosphocytidyl-2-C-methyl-D-erythritol from CTP and 2-C-methyl-D-erythritol 4-phosphate (MEP) (IspD), and catalyzes the conversion of 4-diphosphocytidyl-2-C-methyl-D-erythritol 2-phosphate (CDP-ME2P) to 2-C-methyl-D-erythritol 2,4-cyclodiphosphate (ME-CPP) with a corresponding release of cytidine 5-monophosphate (CMP) (IspF).</text>
</comment>
<feature type="binding site" evidence="14">
    <location>
        <begin position="366"/>
        <end position="369"/>
    </location>
    <ligand>
        <name>4-CDP-2-C-methyl-D-erythritol 2-phosphate</name>
        <dbReference type="ChEBI" id="CHEBI:57919"/>
    </ligand>
</feature>
<feature type="binding site" evidence="14">
    <location>
        <position position="237"/>
    </location>
    <ligand>
        <name>a divalent metal cation</name>
        <dbReference type="ChEBI" id="CHEBI:60240"/>
    </ligand>
</feature>
<accession>K7ZDK0</accession>
<dbReference type="InterPro" id="IPR029044">
    <property type="entry name" value="Nucleotide-diphossugar_trans"/>
</dbReference>
<comment type="pathway">
    <text evidence="5 14">Isoprenoid biosynthesis; isopentenyl diphosphate biosynthesis via DXP pathway; isopentenyl diphosphate from 1-deoxy-D-xylulose 5-phosphate: step 2/6.</text>
</comment>
<dbReference type="NCBIfam" id="TIGR00453">
    <property type="entry name" value="ispD"/>
    <property type="match status" value="1"/>
</dbReference>